<organism evidence="2 3">
    <name type="scientific">Chaetomium strumarium</name>
    <dbReference type="NCBI Taxonomy" id="1170767"/>
    <lineage>
        <taxon>Eukaryota</taxon>
        <taxon>Fungi</taxon>
        <taxon>Dikarya</taxon>
        <taxon>Ascomycota</taxon>
        <taxon>Pezizomycotina</taxon>
        <taxon>Sordariomycetes</taxon>
        <taxon>Sordariomycetidae</taxon>
        <taxon>Sordariales</taxon>
        <taxon>Chaetomiaceae</taxon>
        <taxon>Chaetomium</taxon>
    </lineage>
</organism>
<gene>
    <name evidence="2" type="ORF">B0T15DRAFT_180590</name>
</gene>
<sequence length="199" mass="22772">MTMADDDGTNDDSTRPRGVGYNYPQEFSTIRPRGAAVGAPTTTSQDSTAASERPVSSSPSLPWLERIYVRNSWKEFVVDFLADNLLSPTPSKAKMALRASEVLQWEFYALMPEDQMRHAQPQYLMYHPDKGSWSVEDHYVRFIVTAVRDNMLNRLWIDDDMQTRGLEIARAGFDILVYLRTTKLGPLKHQSQEGHDDDW</sequence>
<dbReference type="GeneID" id="87881131"/>
<keyword evidence="3" id="KW-1185">Reference proteome</keyword>
<feature type="compositionally biased region" description="Acidic residues" evidence="1">
    <location>
        <begin position="1"/>
        <end position="10"/>
    </location>
</feature>
<reference evidence="2" key="1">
    <citation type="journal article" date="2023" name="Mol. Phylogenet. Evol.">
        <title>Genome-scale phylogeny and comparative genomics of the fungal order Sordariales.</title>
        <authorList>
            <person name="Hensen N."/>
            <person name="Bonometti L."/>
            <person name="Westerberg I."/>
            <person name="Brannstrom I.O."/>
            <person name="Guillou S."/>
            <person name="Cros-Aarteil S."/>
            <person name="Calhoun S."/>
            <person name="Haridas S."/>
            <person name="Kuo A."/>
            <person name="Mondo S."/>
            <person name="Pangilinan J."/>
            <person name="Riley R."/>
            <person name="LaButti K."/>
            <person name="Andreopoulos B."/>
            <person name="Lipzen A."/>
            <person name="Chen C."/>
            <person name="Yan M."/>
            <person name="Daum C."/>
            <person name="Ng V."/>
            <person name="Clum A."/>
            <person name="Steindorff A."/>
            <person name="Ohm R.A."/>
            <person name="Martin F."/>
            <person name="Silar P."/>
            <person name="Natvig D.O."/>
            <person name="Lalanne C."/>
            <person name="Gautier V."/>
            <person name="Ament-Velasquez S.L."/>
            <person name="Kruys A."/>
            <person name="Hutchinson M.I."/>
            <person name="Powell A.J."/>
            <person name="Barry K."/>
            <person name="Miller A.N."/>
            <person name="Grigoriev I.V."/>
            <person name="Debuchy R."/>
            <person name="Gladieux P."/>
            <person name="Hiltunen Thoren M."/>
            <person name="Johannesson H."/>
        </authorList>
    </citation>
    <scope>NUCLEOTIDE SEQUENCE</scope>
    <source>
        <strain evidence="2">CBS 333.67</strain>
    </source>
</reference>
<evidence type="ECO:0000313" key="2">
    <source>
        <dbReference type="EMBL" id="KAK3307502.1"/>
    </source>
</evidence>
<feature type="region of interest" description="Disordered" evidence="1">
    <location>
        <begin position="1"/>
        <end position="58"/>
    </location>
</feature>
<feature type="compositionally biased region" description="Polar residues" evidence="1">
    <location>
        <begin position="40"/>
        <end position="58"/>
    </location>
</feature>
<evidence type="ECO:0000256" key="1">
    <source>
        <dbReference type="SAM" id="MobiDB-lite"/>
    </source>
</evidence>
<dbReference type="RefSeq" id="XP_062723282.1">
    <property type="nucleotide sequence ID" value="XM_062862302.1"/>
</dbReference>
<protein>
    <submittedName>
        <fullName evidence="2">Uncharacterized protein</fullName>
    </submittedName>
</protein>
<accession>A0AAJ0M3D3</accession>
<evidence type="ECO:0000313" key="3">
    <source>
        <dbReference type="Proteomes" id="UP001273166"/>
    </source>
</evidence>
<comment type="caution">
    <text evidence="2">The sequence shown here is derived from an EMBL/GenBank/DDBJ whole genome shotgun (WGS) entry which is preliminary data.</text>
</comment>
<dbReference type="AlphaFoldDB" id="A0AAJ0M3D3"/>
<name>A0AAJ0M3D3_9PEZI</name>
<dbReference type="EMBL" id="JAUDZG010000003">
    <property type="protein sequence ID" value="KAK3307502.1"/>
    <property type="molecule type" value="Genomic_DNA"/>
</dbReference>
<dbReference type="Proteomes" id="UP001273166">
    <property type="component" value="Unassembled WGS sequence"/>
</dbReference>
<reference evidence="2" key="2">
    <citation type="submission" date="2023-06" db="EMBL/GenBank/DDBJ databases">
        <authorList>
            <consortium name="Lawrence Berkeley National Laboratory"/>
            <person name="Mondo S.J."/>
            <person name="Hensen N."/>
            <person name="Bonometti L."/>
            <person name="Westerberg I."/>
            <person name="Brannstrom I.O."/>
            <person name="Guillou S."/>
            <person name="Cros-Aarteil S."/>
            <person name="Calhoun S."/>
            <person name="Haridas S."/>
            <person name="Kuo A."/>
            <person name="Pangilinan J."/>
            <person name="Riley R."/>
            <person name="Labutti K."/>
            <person name="Andreopoulos B."/>
            <person name="Lipzen A."/>
            <person name="Chen C."/>
            <person name="Yanf M."/>
            <person name="Daum C."/>
            <person name="Ng V."/>
            <person name="Clum A."/>
            <person name="Steindorff A."/>
            <person name="Ohm R."/>
            <person name="Martin F."/>
            <person name="Silar P."/>
            <person name="Natvig D."/>
            <person name="Lalanne C."/>
            <person name="Gautier V."/>
            <person name="Ament-Velasquez S.L."/>
            <person name="Kruys A."/>
            <person name="Hutchinson M.I."/>
            <person name="Powell A.J."/>
            <person name="Barry K."/>
            <person name="Miller A.N."/>
            <person name="Grigoriev I.V."/>
            <person name="Debuchy R."/>
            <person name="Gladieux P."/>
            <person name="Thoren M.H."/>
            <person name="Johannesson H."/>
        </authorList>
    </citation>
    <scope>NUCLEOTIDE SEQUENCE</scope>
    <source>
        <strain evidence="2">CBS 333.67</strain>
    </source>
</reference>
<proteinExistence type="predicted"/>